<dbReference type="AlphaFoldDB" id="A0A369JCE0"/>
<sequence>MDTITAPAKKKINITRANAEQIEILKNGFAVSQVSSGPHLKALSEATGLYLYPHITSGNLYPNRIDSSSHKWISSWFMRERKKIRRESDGMSNSDPPMSTGEIFDFKTEYRDPALAGDATAENSSDGPVPEPTSTHIAKKGHARPRKHKVKAERRDVEEALKKAKSKSPKPVPLVPRAPPRLLPAVLPSSSSSQVENKAGMSSNFILRPIVPRMYKPPETPLTASAALASTSQDPASAADNTNYPALIYHYSNLSSETISETDATNTNLQYFSPANVSSGANATMLDSVSPATRIPLQPALHFSPNGRQISSLASESQLPAQLVPNLQLRPGQDPMSSQPIYPIARAALNYRPTVQSSFPTRTSAIVGSSAKENRSLASHSSNLFTTTPLAWPSAPLNVSEFGNQFEQLFDFHRLLDPTATPLKHLTVLRPYETHDTADGVHAIFDGEQMMGRLLDEKLALEDPFQAAMGLSFLSRLGLDWNFL</sequence>
<accession>A0A369JCE0</accession>
<proteinExistence type="predicted"/>
<protein>
    <submittedName>
        <fullName evidence="2">Uncharacterized protein</fullName>
    </submittedName>
</protein>
<dbReference type="InParanoid" id="A0A369JCE0"/>
<evidence type="ECO:0000313" key="2">
    <source>
        <dbReference type="EMBL" id="RDB18095.1"/>
    </source>
</evidence>
<feature type="compositionally biased region" description="Basic residues" evidence="1">
    <location>
        <begin position="137"/>
        <end position="152"/>
    </location>
</feature>
<dbReference type="EMBL" id="LUEZ02000107">
    <property type="protein sequence ID" value="RDB18095.1"/>
    <property type="molecule type" value="Genomic_DNA"/>
</dbReference>
<organism evidence="2 3">
    <name type="scientific">Hypsizygus marmoreus</name>
    <name type="common">White beech mushroom</name>
    <name type="synonym">Agaricus marmoreus</name>
    <dbReference type="NCBI Taxonomy" id="39966"/>
    <lineage>
        <taxon>Eukaryota</taxon>
        <taxon>Fungi</taxon>
        <taxon>Dikarya</taxon>
        <taxon>Basidiomycota</taxon>
        <taxon>Agaricomycotina</taxon>
        <taxon>Agaricomycetes</taxon>
        <taxon>Agaricomycetidae</taxon>
        <taxon>Agaricales</taxon>
        <taxon>Tricholomatineae</taxon>
        <taxon>Lyophyllaceae</taxon>
        <taxon>Hypsizygus</taxon>
    </lineage>
</organism>
<dbReference type="Proteomes" id="UP000076154">
    <property type="component" value="Unassembled WGS sequence"/>
</dbReference>
<dbReference type="OrthoDB" id="3048971at2759"/>
<gene>
    <name evidence="2" type="ORF">Hypma_000974</name>
</gene>
<comment type="caution">
    <text evidence="2">The sequence shown here is derived from an EMBL/GenBank/DDBJ whole genome shotgun (WGS) entry which is preliminary data.</text>
</comment>
<keyword evidence="3" id="KW-1185">Reference proteome</keyword>
<feature type="compositionally biased region" description="Polar residues" evidence="1">
    <location>
        <begin position="121"/>
        <end position="136"/>
    </location>
</feature>
<name>A0A369JCE0_HYPMA</name>
<evidence type="ECO:0000313" key="3">
    <source>
        <dbReference type="Proteomes" id="UP000076154"/>
    </source>
</evidence>
<feature type="region of interest" description="Disordered" evidence="1">
    <location>
        <begin position="117"/>
        <end position="177"/>
    </location>
</feature>
<reference evidence="2" key="1">
    <citation type="submission" date="2018-04" db="EMBL/GenBank/DDBJ databases">
        <title>Whole genome sequencing of Hypsizygus marmoreus.</title>
        <authorList>
            <person name="Choi I.-G."/>
            <person name="Min B."/>
            <person name="Kim J.-G."/>
            <person name="Kim S."/>
            <person name="Oh Y.-L."/>
            <person name="Kong W.-S."/>
            <person name="Park H."/>
            <person name="Jeong J."/>
            <person name="Song E.-S."/>
        </authorList>
    </citation>
    <scope>NUCLEOTIDE SEQUENCE [LARGE SCALE GENOMIC DNA]</scope>
    <source>
        <strain evidence="2">51987-8</strain>
    </source>
</reference>
<evidence type="ECO:0000256" key="1">
    <source>
        <dbReference type="SAM" id="MobiDB-lite"/>
    </source>
</evidence>
<feature type="compositionally biased region" description="Basic and acidic residues" evidence="1">
    <location>
        <begin position="153"/>
        <end position="162"/>
    </location>
</feature>